<protein>
    <submittedName>
        <fullName evidence="2">Uncharacterized protein</fullName>
    </submittedName>
</protein>
<gene>
    <name evidence="2" type="ORF">B5K06_31935</name>
</gene>
<evidence type="ECO:0000313" key="3">
    <source>
        <dbReference type="Proteomes" id="UP000254939"/>
    </source>
</evidence>
<sequence length="110" mass="12433">MNYSQISVSPSHPPHHFWCDWYSSNLTSFSWFQVEAVLLRALFSHQDQMIKSIGTVTADQHADTSFNGNSTFCSLPTGPPGRSRLIDGRRENCRTSTPLFPEKSRRAEDG</sequence>
<dbReference type="Proteomes" id="UP000254939">
    <property type="component" value="Unassembled WGS sequence"/>
</dbReference>
<accession>A0A370KEP8</accession>
<reference evidence="2 3" key="1">
    <citation type="submission" date="2017-03" db="EMBL/GenBank/DDBJ databases">
        <title>Genome analysis of Rhizobial strains effectives or ineffectives for nitrogen fixation isolated from bean seeds.</title>
        <authorList>
            <person name="Peralta H."/>
            <person name="Aguilar-Vera A."/>
            <person name="Mora Y."/>
            <person name="Vargas-Lagunas C."/>
            <person name="Girard L."/>
            <person name="Mora J."/>
        </authorList>
    </citation>
    <scope>NUCLEOTIDE SEQUENCE [LARGE SCALE GENOMIC DNA]</scope>
    <source>
        <strain evidence="2 3">CCGM3</strain>
    </source>
</reference>
<name>A0A370KEP8_9HYPH</name>
<organism evidence="2 3">
    <name type="scientific">Rhizobium grahamii</name>
    <dbReference type="NCBI Taxonomy" id="1120045"/>
    <lineage>
        <taxon>Bacteria</taxon>
        <taxon>Pseudomonadati</taxon>
        <taxon>Pseudomonadota</taxon>
        <taxon>Alphaproteobacteria</taxon>
        <taxon>Hyphomicrobiales</taxon>
        <taxon>Rhizobiaceae</taxon>
        <taxon>Rhizobium/Agrobacterium group</taxon>
        <taxon>Rhizobium</taxon>
    </lineage>
</organism>
<evidence type="ECO:0000313" key="2">
    <source>
        <dbReference type="EMBL" id="RDJ02697.1"/>
    </source>
</evidence>
<proteinExistence type="predicted"/>
<feature type="region of interest" description="Disordered" evidence="1">
    <location>
        <begin position="71"/>
        <end position="110"/>
    </location>
</feature>
<dbReference type="AlphaFoldDB" id="A0A370KEP8"/>
<evidence type="ECO:0000256" key="1">
    <source>
        <dbReference type="SAM" id="MobiDB-lite"/>
    </source>
</evidence>
<dbReference type="EMBL" id="NAAC01000046">
    <property type="protein sequence ID" value="RDJ02697.1"/>
    <property type="molecule type" value="Genomic_DNA"/>
</dbReference>
<comment type="caution">
    <text evidence="2">The sequence shown here is derived from an EMBL/GenBank/DDBJ whole genome shotgun (WGS) entry which is preliminary data.</text>
</comment>
<feature type="compositionally biased region" description="Basic and acidic residues" evidence="1">
    <location>
        <begin position="84"/>
        <end position="93"/>
    </location>
</feature>